<proteinExistence type="predicted"/>
<dbReference type="Proteomes" id="UP000288972">
    <property type="component" value="Chromosome"/>
</dbReference>
<reference evidence="1 2" key="1">
    <citation type="submission" date="2018-06" db="EMBL/GenBank/DDBJ databases">
        <title>Comparative genomics of rhizobia nodulating Arachis hypogaea in China.</title>
        <authorList>
            <person name="Li Y."/>
        </authorList>
    </citation>
    <scope>NUCLEOTIDE SEQUENCE [LARGE SCALE GENOMIC DNA]</scope>
    <source>
        <strain evidence="1 2">CCBAU 51670</strain>
    </source>
</reference>
<sequence>MTTGQQSDSDGVIRRIREIAAGGLPHPDVVSLFHAYIACLSVPDLCRTITDTLAAPSKLRLALRRRLLRLLGDNRLDPKDRQQLCDSIERIRAIGRDEPAVRPAVEALLSAAFEFLPQPQQQSIVEAWIDRGTRGAAARWLKAVTQVPALFDETMVMTYYRSTGDERAARRLASQASPAFLTEILAELVDGCDEGWIVSRAAMRARAVADPVWPIIRSKHPATYLYLCARLRHSVTEAEALELVMTCPNSIMNETRGLAIWAVGQMGMTAVLDEVVERGEELHRLDREELERFPGWRS</sequence>
<dbReference type="EMBL" id="CP030053">
    <property type="protein sequence ID" value="QAU44074.1"/>
    <property type="molecule type" value="Genomic_DNA"/>
</dbReference>
<evidence type="ECO:0000313" key="1">
    <source>
        <dbReference type="EMBL" id="QAU44074.1"/>
    </source>
</evidence>
<evidence type="ECO:0000313" key="2">
    <source>
        <dbReference type="Proteomes" id="UP000288972"/>
    </source>
</evidence>
<name>A0AAE5WVU1_9BRAD</name>
<protein>
    <submittedName>
        <fullName evidence="1">Uncharacterized protein</fullName>
    </submittedName>
</protein>
<dbReference type="KEGG" id="bgz:XH91_01015"/>
<accession>A0AAE5WVU1</accession>
<gene>
    <name evidence="1" type="ORF">XH91_01015</name>
</gene>
<dbReference type="RefSeq" id="WP_128948864.1">
    <property type="nucleotide sequence ID" value="NZ_CP030053.1"/>
</dbReference>
<organism evidence="1 2">
    <name type="scientific">Bradyrhizobium guangzhouense</name>
    <dbReference type="NCBI Taxonomy" id="1325095"/>
    <lineage>
        <taxon>Bacteria</taxon>
        <taxon>Pseudomonadati</taxon>
        <taxon>Pseudomonadota</taxon>
        <taxon>Alphaproteobacteria</taxon>
        <taxon>Hyphomicrobiales</taxon>
        <taxon>Nitrobacteraceae</taxon>
        <taxon>Bradyrhizobium</taxon>
    </lineage>
</organism>
<dbReference type="AlphaFoldDB" id="A0AAE5WVU1"/>